<sequence>MGQSTNLQKSKGTKRPAAHYSDIESDAATLKSQKIQNELMDAMHNVRETTSAFFRLLKDLPPGLRRLKSTKIICYATMKLLGLSQAQPKNGKEVDLVSMLRQALKDEKFDCPEWIEAMECIVETIERKSEFIRNFHMPKDEVPEPEGGRVGDDDVVATNAIEAEQDVPEADNHEVVP</sequence>
<evidence type="ECO:0000256" key="1">
    <source>
        <dbReference type="SAM" id="MobiDB-lite"/>
    </source>
</evidence>
<dbReference type="Proteomes" id="UP000298416">
    <property type="component" value="Unassembled WGS sequence"/>
</dbReference>
<reference evidence="2" key="1">
    <citation type="submission" date="2018-01" db="EMBL/GenBank/DDBJ databases">
        <authorList>
            <person name="Mao J.F."/>
        </authorList>
    </citation>
    <scope>NUCLEOTIDE SEQUENCE</scope>
    <source>
        <strain evidence="2">Huo1</strain>
        <tissue evidence="2">Leaf</tissue>
    </source>
</reference>
<accession>A0A8X8WJC7</accession>
<proteinExistence type="predicted"/>
<reference evidence="2" key="2">
    <citation type="submission" date="2020-08" db="EMBL/GenBank/DDBJ databases">
        <title>Plant Genome Project.</title>
        <authorList>
            <person name="Zhang R.-G."/>
        </authorList>
    </citation>
    <scope>NUCLEOTIDE SEQUENCE</scope>
    <source>
        <strain evidence="2">Huo1</strain>
        <tissue evidence="2">Leaf</tissue>
    </source>
</reference>
<dbReference type="AlphaFoldDB" id="A0A8X8WJC7"/>
<evidence type="ECO:0000313" key="2">
    <source>
        <dbReference type="EMBL" id="KAG6395751.1"/>
    </source>
</evidence>
<feature type="compositionally biased region" description="Polar residues" evidence="1">
    <location>
        <begin position="1"/>
        <end position="10"/>
    </location>
</feature>
<keyword evidence="3" id="KW-1185">Reference proteome</keyword>
<dbReference type="EMBL" id="PNBA02000016">
    <property type="protein sequence ID" value="KAG6395751.1"/>
    <property type="molecule type" value="Genomic_DNA"/>
</dbReference>
<organism evidence="2">
    <name type="scientific">Salvia splendens</name>
    <name type="common">Scarlet sage</name>
    <dbReference type="NCBI Taxonomy" id="180675"/>
    <lineage>
        <taxon>Eukaryota</taxon>
        <taxon>Viridiplantae</taxon>
        <taxon>Streptophyta</taxon>
        <taxon>Embryophyta</taxon>
        <taxon>Tracheophyta</taxon>
        <taxon>Spermatophyta</taxon>
        <taxon>Magnoliopsida</taxon>
        <taxon>eudicotyledons</taxon>
        <taxon>Gunneridae</taxon>
        <taxon>Pentapetalae</taxon>
        <taxon>asterids</taxon>
        <taxon>lamiids</taxon>
        <taxon>Lamiales</taxon>
        <taxon>Lamiaceae</taxon>
        <taxon>Nepetoideae</taxon>
        <taxon>Mentheae</taxon>
        <taxon>Salviinae</taxon>
        <taxon>Salvia</taxon>
        <taxon>Salvia subgen. Calosphace</taxon>
        <taxon>core Calosphace</taxon>
    </lineage>
</organism>
<evidence type="ECO:0000313" key="3">
    <source>
        <dbReference type="Proteomes" id="UP000298416"/>
    </source>
</evidence>
<name>A0A8X8WJC7_SALSN</name>
<protein>
    <submittedName>
        <fullName evidence="2">Uncharacterized protein</fullName>
    </submittedName>
</protein>
<comment type="caution">
    <text evidence="2">The sequence shown here is derived from an EMBL/GenBank/DDBJ whole genome shotgun (WGS) entry which is preliminary data.</text>
</comment>
<feature type="region of interest" description="Disordered" evidence="1">
    <location>
        <begin position="1"/>
        <end position="22"/>
    </location>
</feature>
<gene>
    <name evidence="2" type="ORF">SASPL_141875</name>
</gene>